<accession>A0A267DF50</accession>
<dbReference type="Gene3D" id="3.30.830.10">
    <property type="entry name" value="Metalloenzyme, LuxS/M16 peptidase-like"/>
    <property type="match status" value="2"/>
</dbReference>
<dbReference type="PANTHER" id="PTHR11851">
    <property type="entry name" value="METALLOPROTEASE"/>
    <property type="match status" value="1"/>
</dbReference>
<dbReference type="Pfam" id="PF00675">
    <property type="entry name" value="Peptidase_M16"/>
    <property type="match status" value="1"/>
</dbReference>
<dbReference type="STRING" id="282301.A0A267DF50"/>
<evidence type="ECO:0000256" key="3">
    <source>
        <dbReference type="ARBA" id="ARBA00030006"/>
    </source>
</evidence>
<proteinExistence type="inferred from homology"/>
<gene>
    <name evidence="9" type="ORF">BOX15_Mlig028805g10</name>
</gene>
<evidence type="ECO:0000256" key="5">
    <source>
        <dbReference type="RuleBase" id="RU004447"/>
    </source>
</evidence>
<dbReference type="InterPro" id="IPR007863">
    <property type="entry name" value="Peptidase_M16_C"/>
</dbReference>
<organism evidence="9 10">
    <name type="scientific">Macrostomum lignano</name>
    <dbReference type="NCBI Taxonomy" id="282301"/>
    <lineage>
        <taxon>Eukaryota</taxon>
        <taxon>Metazoa</taxon>
        <taxon>Spiralia</taxon>
        <taxon>Lophotrochozoa</taxon>
        <taxon>Platyhelminthes</taxon>
        <taxon>Rhabditophora</taxon>
        <taxon>Macrostomorpha</taxon>
        <taxon>Macrostomida</taxon>
        <taxon>Macrostomidae</taxon>
        <taxon>Macrostomum</taxon>
    </lineage>
</organism>
<feature type="domain" description="Peptidase M16 C-terminal" evidence="8">
    <location>
        <begin position="258"/>
        <end position="459"/>
    </location>
</feature>
<dbReference type="GO" id="GO:0004222">
    <property type="term" value="F:metalloendopeptidase activity"/>
    <property type="evidence" value="ECO:0007669"/>
    <property type="project" value="InterPro"/>
</dbReference>
<feature type="non-terminal residue" evidence="9">
    <location>
        <position position="1"/>
    </location>
</feature>
<reference evidence="9 10" key="1">
    <citation type="submission" date="2017-06" db="EMBL/GenBank/DDBJ databases">
        <title>A platform for efficient transgenesis in Macrostomum lignano, a flatworm model organism for stem cell research.</title>
        <authorList>
            <person name="Berezikov E."/>
        </authorList>
    </citation>
    <scope>NUCLEOTIDE SEQUENCE [LARGE SCALE GENOMIC DNA]</scope>
    <source>
        <strain evidence="9">DV1</strain>
        <tissue evidence="9">Whole organism</tissue>
    </source>
</reference>
<comment type="similarity">
    <text evidence="2 5">Belongs to the peptidase M16 family.</text>
</comment>
<dbReference type="EMBL" id="NIVC01004295">
    <property type="protein sequence ID" value="PAA47903.1"/>
    <property type="molecule type" value="Genomic_DNA"/>
</dbReference>
<keyword evidence="10" id="KW-1185">Reference proteome</keyword>
<evidence type="ECO:0000256" key="2">
    <source>
        <dbReference type="ARBA" id="ARBA00007261"/>
    </source>
</evidence>
<evidence type="ECO:0000259" key="7">
    <source>
        <dbReference type="Pfam" id="PF00675"/>
    </source>
</evidence>
<feature type="region of interest" description="Disordered" evidence="6">
    <location>
        <begin position="20"/>
        <end position="55"/>
    </location>
</feature>
<dbReference type="SUPFAM" id="SSF63411">
    <property type="entry name" value="LuxS/MPP-like metallohydrolase"/>
    <property type="match status" value="2"/>
</dbReference>
<dbReference type="GO" id="GO:0005739">
    <property type="term" value="C:mitochondrion"/>
    <property type="evidence" value="ECO:0007669"/>
    <property type="project" value="TreeGrafter"/>
</dbReference>
<dbReference type="InterPro" id="IPR011249">
    <property type="entry name" value="Metalloenz_LuxS/M16"/>
</dbReference>
<comment type="function">
    <text evidence="1">Substrate recognition and binding subunit of the essential mitochondrial processing protease (MPP), which cleaves the mitochondrial sequence off newly imported precursors proteins.</text>
</comment>
<feature type="domain" description="Peptidase M16 N-terminal" evidence="7">
    <location>
        <begin position="110"/>
        <end position="252"/>
    </location>
</feature>
<protein>
    <recommendedName>
        <fullName evidence="3">Alpha-MPP</fullName>
    </recommendedName>
    <alternativeName>
        <fullName evidence="4">Inactive zinc metalloprotease alpha</fullName>
    </alternativeName>
</protein>
<evidence type="ECO:0000256" key="6">
    <source>
        <dbReference type="SAM" id="MobiDB-lite"/>
    </source>
</evidence>
<dbReference type="InterPro" id="IPR011765">
    <property type="entry name" value="Pept_M16_N"/>
</dbReference>
<name>A0A267DF50_9PLAT</name>
<evidence type="ECO:0000259" key="8">
    <source>
        <dbReference type="Pfam" id="PF05193"/>
    </source>
</evidence>
<evidence type="ECO:0000313" key="10">
    <source>
        <dbReference type="Proteomes" id="UP000215902"/>
    </source>
</evidence>
<dbReference type="AlphaFoldDB" id="A0A267DF50"/>
<dbReference type="PANTHER" id="PTHR11851:SF49">
    <property type="entry name" value="MITOCHONDRIAL-PROCESSING PEPTIDASE SUBUNIT ALPHA"/>
    <property type="match status" value="1"/>
</dbReference>
<dbReference type="GO" id="GO:0046872">
    <property type="term" value="F:metal ion binding"/>
    <property type="evidence" value="ECO:0007669"/>
    <property type="project" value="InterPro"/>
</dbReference>
<feature type="compositionally biased region" description="Low complexity" evidence="6">
    <location>
        <begin position="33"/>
        <end position="43"/>
    </location>
</feature>
<dbReference type="OrthoDB" id="277191at2759"/>
<evidence type="ECO:0000256" key="1">
    <source>
        <dbReference type="ARBA" id="ARBA00002123"/>
    </source>
</evidence>
<dbReference type="GO" id="GO:0006627">
    <property type="term" value="P:protein processing involved in protein targeting to mitochondrion"/>
    <property type="evidence" value="ECO:0007669"/>
    <property type="project" value="TreeGrafter"/>
</dbReference>
<evidence type="ECO:0000256" key="4">
    <source>
        <dbReference type="ARBA" id="ARBA00032315"/>
    </source>
</evidence>
<dbReference type="Pfam" id="PF05193">
    <property type="entry name" value="Peptidase_M16_C"/>
    <property type="match status" value="1"/>
</dbReference>
<dbReference type="InterPro" id="IPR001431">
    <property type="entry name" value="Pept_M16_Zn_BS"/>
</dbReference>
<dbReference type="Proteomes" id="UP000215902">
    <property type="component" value="Unassembled WGS sequence"/>
</dbReference>
<dbReference type="InterPro" id="IPR050361">
    <property type="entry name" value="MPP/UQCRC_Complex"/>
</dbReference>
<comment type="caution">
    <text evidence="9">The sequence shown here is derived from an EMBL/GenBank/DDBJ whole genome shotgun (WGS) entry which is preliminary data.</text>
</comment>
<dbReference type="PROSITE" id="PS00143">
    <property type="entry name" value="INSULINASE"/>
    <property type="match status" value="1"/>
</dbReference>
<evidence type="ECO:0000313" key="9">
    <source>
        <dbReference type="EMBL" id="PAA47903.1"/>
    </source>
</evidence>
<sequence length="557" mass="61004">ARIIICSSMSSRLTRFITSLTGGRPPPLQGPPASASVASATASGRPTVVSDSHRRQSPLLHTPLTVQPEGFNWQSMAEQAKPAAAYAKDNENVLIGRLSNGLTVASMDRIGTGCTVGVVIKAGPRFQAGFTKGVSHLVEKMSFGSTRAYPNREHLLSEIEQCGGIFDTQSSKDATIYAMSANPLHLDRLVSALAQVVYRARYDSDEVVAAREKVRFDWEAMEMSASPEPILTDLLYSAAYQANTLGFPKFCPLDNVDSIDRSEVLRYLATYYRPERMILCGIGVPHQPLMQAAESYFADQPDWLAGSSGAAAQQPDNSVAQYTGGEARVEKAHSQMHAALQLPELIHIGLGLESCSLSDEGFVASCVLNMMMGGGGSFSAGGPGKGMYTRLFTRVLNRHYWVNSAQASNQAYADSGLFAIQASAPPQQCRDLCKVIVRELHAMTDRLPHDQVQRAKKQLQSMLLMNLEMRPVVFEDVGRQILSSGERKPPQYWTEQIEQIEERHLRDFAKRMLLSRPSYVAYGPQLNLAPDYSQVLEWMADSGAAKSAASSVYSRIK</sequence>